<feature type="chain" id="PRO_5043010674" evidence="1">
    <location>
        <begin position="23"/>
        <end position="208"/>
    </location>
</feature>
<organism evidence="2 3">
    <name type="scientific">Elasticomyces elasticus</name>
    <dbReference type="NCBI Taxonomy" id="574655"/>
    <lineage>
        <taxon>Eukaryota</taxon>
        <taxon>Fungi</taxon>
        <taxon>Dikarya</taxon>
        <taxon>Ascomycota</taxon>
        <taxon>Pezizomycotina</taxon>
        <taxon>Dothideomycetes</taxon>
        <taxon>Dothideomycetidae</taxon>
        <taxon>Mycosphaerellales</taxon>
        <taxon>Teratosphaeriaceae</taxon>
        <taxon>Elasticomyces</taxon>
    </lineage>
</organism>
<feature type="signal peptide" evidence="1">
    <location>
        <begin position="1"/>
        <end position="22"/>
    </location>
</feature>
<dbReference type="AlphaFoldDB" id="A0AAN7ZQQ7"/>
<dbReference type="EMBL" id="JAVRQU010000001">
    <property type="protein sequence ID" value="KAK5707477.1"/>
    <property type="molecule type" value="Genomic_DNA"/>
</dbReference>
<evidence type="ECO:0000256" key="1">
    <source>
        <dbReference type="SAM" id="SignalP"/>
    </source>
</evidence>
<sequence>MALNTLIFVLMTILSFGHTGLGDTCGSSITDTFGDAAVHEPLGIYHGLNYSSAWAVGYSSLANSPNNALWTSATTGDPRFLAGTLATVNVVSGYALFEGLYLGCANSIGAVRCVISINGTDINGAAVPEVIFNYTEPVTSKQLLLLSPAEGEPIKYTSATFRVISSADGTWVTQLLLDDIKHTNCEVGGTQGVQISKTVNTLYPAPTA</sequence>
<proteinExistence type="predicted"/>
<evidence type="ECO:0000313" key="2">
    <source>
        <dbReference type="EMBL" id="KAK5707477.1"/>
    </source>
</evidence>
<name>A0AAN7ZQQ7_9PEZI</name>
<evidence type="ECO:0000313" key="3">
    <source>
        <dbReference type="Proteomes" id="UP001310594"/>
    </source>
</evidence>
<gene>
    <name evidence="2" type="ORF">LTR97_000011</name>
</gene>
<protein>
    <submittedName>
        <fullName evidence="2">Uncharacterized protein</fullName>
    </submittedName>
</protein>
<accession>A0AAN7ZQQ7</accession>
<reference evidence="2" key="1">
    <citation type="submission" date="2023-08" db="EMBL/GenBank/DDBJ databases">
        <title>Black Yeasts Isolated from many extreme environments.</title>
        <authorList>
            <person name="Coleine C."/>
            <person name="Stajich J.E."/>
            <person name="Selbmann L."/>
        </authorList>
    </citation>
    <scope>NUCLEOTIDE SEQUENCE</scope>
    <source>
        <strain evidence="2">CCFEE 5810</strain>
    </source>
</reference>
<comment type="caution">
    <text evidence="2">The sequence shown here is derived from an EMBL/GenBank/DDBJ whole genome shotgun (WGS) entry which is preliminary data.</text>
</comment>
<keyword evidence="1" id="KW-0732">Signal</keyword>
<dbReference type="Proteomes" id="UP001310594">
    <property type="component" value="Unassembled WGS sequence"/>
</dbReference>